<dbReference type="GO" id="GO:0006357">
    <property type="term" value="P:regulation of transcription by RNA polymerase II"/>
    <property type="evidence" value="ECO:0007669"/>
    <property type="project" value="TreeGrafter"/>
</dbReference>
<dbReference type="GO" id="GO:0003713">
    <property type="term" value="F:transcription coactivator activity"/>
    <property type="evidence" value="ECO:0007669"/>
    <property type="project" value="TreeGrafter"/>
</dbReference>
<name>A0A8J6KPQ2_MICOH</name>
<dbReference type="EMBL" id="JAATJU010024464">
    <property type="protein sequence ID" value="KAH0505568.1"/>
    <property type="molecule type" value="Genomic_DNA"/>
</dbReference>
<dbReference type="Proteomes" id="UP000710432">
    <property type="component" value="Unassembled WGS sequence"/>
</dbReference>
<dbReference type="PANTHER" id="PTHR46029">
    <property type="entry name" value="C-TERMINAL-BINDING PROTEIN"/>
    <property type="match status" value="1"/>
</dbReference>
<protein>
    <submittedName>
        <fullName evidence="2">C-terminal-binding protein 2</fullName>
    </submittedName>
</protein>
<evidence type="ECO:0000259" key="1">
    <source>
        <dbReference type="Pfam" id="PF00389"/>
    </source>
</evidence>
<dbReference type="GO" id="GO:0140297">
    <property type="term" value="F:DNA-binding transcription factor binding"/>
    <property type="evidence" value="ECO:0007669"/>
    <property type="project" value="TreeGrafter"/>
</dbReference>
<dbReference type="GO" id="GO:0003714">
    <property type="term" value="F:transcription corepressor activity"/>
    <property type="evidence" value="ECO:0007669"/>
    <property type="project" value="TreeGrafter"/>
</dbReference>
<dbReference type="GO" id="GO:0016616">
    <property type="term" value="F:oxidoreductase activity, acting on the CH-OH group of donors, NAD or NADP as acceptor"/>
    <property type="evidence" value="ECO:0007669"/>
    <property type="project" value="InterPro"/>
</dbReference>
<evidence type="ECO:0000313" key="3">
    <source>
        <dbReference type="Proteomes" id="UP000710432"/>
    </source>
</evidence>
<dbReference type="GO" id="GO:0051287">
    <property type="term" value="F:NAD binding"/>
    <property type="evidence" value="ECO:0007669"/>
    <property type="project" value="InterPro"/>
</dbReference>
<dbReference type="SUPFAM" id="SSF52283">
    <property type="entry name" value="Formate/glycerate dehydrogenase catalytic domain-like"/>
    <property type="match status" value="1"/>
</dbReference>
<evidence type="ECO:0000313" key="2">
    <source>
        <dbReference type="EMBL" id="KAH0505568.1"/>
    </source>
</evidence>
<dbReference type="GO" id="GO:0005634">
    <property type="term" value="C:nucleus"/>
    <property type="evidence" value="ECO:0007669"/>
    <property type="project" value="TreeGrafter"/>
</dbReference>
<gene>
    <name evidence="2" type="ORF">LTLLF_177465</name>
</gene>
<dbReference type="Pfam" id="PF00389">
    <property type="entry name" value="2-Hacid_dh"/>
    <property type="match status" value="1"/>
</dbReference>
<dbReference type="AlphaFoldDB" id="A0A8J6KPQ2"/>
<comment type="caution">
    <text evidence="2">The sequence shown here is derived from an EMBL/GenBank/DDBJ whole genome shotgun (WGS) entry which is preliminary data.</text>
</comment>
<dbReference type="GO" id="GO:0001221">
    <property type="term" value="F:transcription coregulator binding"/>
    <property type="evidence" value="ECO:0007669"/>
    <property type="project" value="TreeGrafter"/>
</dbReference>
<reference evidence="2" key="1">
    <citation type="submission" date="2020-03" db="EMBL/GenBank/DDBJ databases">
        <title>Studies in the Genomics of Life Span.</title>
        <authorList>
            <person name="Glass D."/>
        </authorList>
    </citation>
    <scope>NUCLEOTIDE SEQUENCE</scope>
    <source>
        <strain evidence="2">LTLLF</strain>
        <tissue evidence="2">Muscle</tissue>
    </source>
</reference>
<feature type="domain" description="D-isomer specific 2-hydroxyacid dehydrogenase catalytic" evidence="1">
    <location>
        <begin position="20"/>
        <end position="76"/>
    </location>
</feature>
<accession>A0A8J6KPQ2</accession>
<dbReference type="InterPro" id="IPR006139">
    <property type="entry name" value="D-isomer_2_OHA_DH_cat_dom"/>
</dbReference>
<dbReference type="Gene3D" id="3.40.50.720">
    <property type="entry name" value="NAD(P)-binding Rossmann-like Domain"/>
    <property type="match status" value="1"/>
</dbReference>
<organism evidence="2 3">
    <name type="scientific">Microtus ochrogaster</name>
    <name type="common">Prairie vole</name>
    <dbReference type="NCBI Taxonomy" id="79684"/>
    <lineage>
        <taxon>Eukaryota</taxon>
        <taxon>Metazoa</taxon>
        <taxon>Chordata</taxon>
        <taxon>Craniata</taxon>
        <taxon>Vertebrata</taxon>
        <taxon>Euteleostomi</taxon>
        <taxon>Mammalia</taxon>
        <taxon>Eutheria</taxon>
        <taxon>Euarchontoglires</taxon>
        <taxon>Glires</taxon>
        <taxon>Rodentia</taxon>
        <taxon>Myomorpha</taxon>
        <taxon>Muroidea</taxon>
        <taxon>Cricetidae</taxon>
        <taxon>Arvicolinae</taxon>
        <taxon>Microtus</taxon>
    </lineage>
</organism>
<dbReference type="InterPro" id="IPR051638">
    <property type="entry name" value="CTBP_dehydrogenase"/>
</dbReference>
<sequence>MNGPLHPLPLVAPLDGRDCTVKMPILKDLATVAFCDTQSTQEIHKKVLNEAMGVMMYHTTLTRENLKKFKALRVIVVNWQCIKSQRMNRTFLLQSLG</sequence>
<dbReference type="PANTHER" id="PTHR46029:SF3">
    <property type="entry name" value="C-TERMINAL-BINDING PROTEIN 2"/>
    <property type="match status" value="1"/>
</dbReference>
<proteinExistence type="predicted"/>